<dbReference type="GO" id="GO:0016758">
    <property type="term" value="F:hexosyltransferase activity"/>
    <property type="evidence" value="ECO:0007669"/>
    <property type="project" value="UniProtKB-ARBA"/>
</dbReference>
<evidence type="ECO:0000313" key="3">
    <source>
        <dbReference type="Proteomes" id="UP000037393"/>
    </source>
</evidence>
<feature type="domain" description="Glycosyltransferase 2-like" evidence="1">
    <location>
        <begin position="5"/>
        <end position="121"/>
    </location>
</feature>
<dbReference type="PANTHER" id="PTHR22916">
    <property type="entry name" value="GLYCOSYLTRANSFERASE"/>
    <property type="match status" value="1"/>
</dbReference>
<dbReference type="PANTHER" id="PTHR22916:SF3">
    <property type="entry name" value="UDP-GLCNAC:BETAGAL BETA-1,3-N-ACETYLGLUCOSAMINYLTRANSFERASE-LIKE PROTEIN 1"/>
    <property type="match status" value="1"/>
</dbReference>
<reference evidence="2 3" key="1">
    <citation type="journal article" date="2015" name="Appl. Environ. Microbiol.">
        <title>The Enterobacterium Trabulsiella odontotermitis Presents Novel Adaptations Related to Its Association with Fungus-Growing Termites.</title>
        <authorList>
            <person name="Sapountzis P."/>
            <person name="Gruntjes T."/>
            <person name="Otani S."/>
            <person name="Estevez J."/>
            <person name="da Costa R.R."/>
            <person name="Plunkett G.3rd."/>
            <person name="Perna N.T."/>
            <person name="Poulsen M."/>
        </authorList>
    </citation>
    <scope>NUCLEOTIDE SEQUENCE [LARGE SCALE GENOMIC DNA]</scope>
    <source>
        <strain evidence="2 3">12</strain>
    </source>
</reference>
<dbReference type="EMBL" id="JNGI01000024">
    <property type="protein sequence ID" value="KNC94552.1"/>
    <property type="molecule type" value="Genomic_DNA"/>
</dbReference>
<dbReference type="Gene3D" id="3.90.550.10">
    <property type="entry name" value="Spore Coat Polysaccharide Biosynthesis Protein SpsA, Chain A"/>
    <property type="match status" value="1"/>
</dbReference>
<evidence type="ECO:0000313" key="2">
    <source>
        <dbReference type="EMBL" id="KNC94552.1"/>
    </source>
</evidence>
<comment type="caution">
    <text evidence="2">The sequence shown here is derived from an EMBL/GenBank/DDBJ whole genome shotgun (WGS) entry which is preliminary data.</text>
</comment>
<gene>
    <name evidence="2" type="ORF">GM31_13735</name>
</gene>
<dbReference type="InterPro" id="IPR001173">
    <property type="entry name" value="Glyco_trans_2-like"/>
</dbReference>
<dbReference type="Pfam" id="PF00535">
    <property type="entry name" value="Glycos_transf_2"/>
    <property type="match status" value="1"/>
</dbReference>
<dbReference type="PATRIC" id="fig|379893.4.peg.2788"/>
<keyword evidence="3" id="KW-1185">Reference proteome</keyword>
<dbReference type="SUPFAM" id="SSF53448">
    <property type="entry name" value="Nucleotide-diphospho-sugar transferases"/>
    <property type="match status" value="1"/>
</dbReference>
<dbReference type="InterPro" id="IPR029044">
    <property type="entry name" value="Nucleotide-diphossugar_trans"/>
</dbReference>
<organism evidence="2 3">
    <name type="scientific">Trabulsiella odontotermitis</name>
    <dbReference type="NCBI Taxonomy" id="379893"/>
    <lineage>
        <taxon>Bacteria</taxon>
        <taxon>Pseudomonadati</taxon>
        <taxon>Pseudomonadota</taxon>
        <taxon>Gammaproteobacteria</taxon>
        <taxon>Enterobacterales</taxon>
        <taxon>Enterobacteriaceae</taxon>
        <taxon>Trabulsiella</taxon>
    </lineage>
</organism>
<dbReference type="Proteomes" id="UP000037393">
    <property type="component" value="Unassembled WGS sequence"/>
</dbReference>
<dbReference type="CDD" id="cd00761">
    <property type="entry name" value="Glyco_tranf_GTA_type"/>
    <property type="match status" value="1"/>
</dbReference>
<proteinExistence type="predicted"/>
<sequence length="385" mass="44055">MTTLSILIPTKNRSEYLDDILSSILKWERKDFEIIIQDNSDSNKTRNVVEKYLTDNRVKYYFSSEELSVIDNFEYAVNNSSGNIITAVGDDDGLLPAVMDISDWMLENAADAVLTDKADYVWPDLISKYNSGYNNSKLRLKKKICVEYKKIDPIEELRKVCNHGGTTMGLLPRIYYGLVKKDCLCKVQSLTGQFFPGPSPDMANAISLSLIVNNFYYLQYPAFIAGSSSKSTAGMGLKRKHVGSISEIKHLPKNTLSEWDELIPAFWSGPTIWAQSASCTIKKINPSYALNYNYLYARCYVFFPEKYKCIFDALKKGRGGFKSMITVLFWYIYNWKLRLDNLLPKIWRKFGKIDSTVIVVDEQPNISQAVKSLITHTKNYDLNKY</sequence>
<protein>
    <recommendedName>
        <fullName evidence="1">Glycosyltransferase 2-like domain-containing protein</fullName>
    </recommendedName>
</protein>
<dbReference type="OrthoDB" id="9802649at2"/>
<dbReference type="RefSeq" id="WP_049856332.1">
    <property type="nucleotide sequence ID" value="NZ_JNGI01000024.1"/>
</dbReference>
<dbReference type="AlphaFoldDB" id="A0A0L0H026"/>
<evidence type="ECO:0000259" key="1">
    <source>
        <dbReference type="Pfam" id="PF00535"/>
    </source>
</evidence>
<name>A0A0L0H026_9ENTR</name>
<accession>A0A0L0H026</accession>